<dbReference type="EMBL" id="CP088295">
    <property type="protein sequence ID" value="UUY01597.1"/>
    <property type="molecule type" value="Genomic_DNA"/>
</dbReference>
<evidence type="ECO:0000313" key="3">
    <source>
        <dbReference type="Proteomes" id="UP001058860"/>
    </source>
</evidence>
<dbReference type="Proteomes" id="UP001058860">
    <property type="component" value="Chromosome"/>
</dbReference>
<protein>
    <submittedName>
        <fullName evidence="2">Uncharacterized protein</fullName>
    </submittedName>
</protein>
<dbReference type="RefSeq" id="WP_353862151.1">
    <property type="nucleotide sequence ID" value="NZ_CP088295.1"/>
</dbReference>
<evidence type="ECO:0000256" key="1">
    <source>
        <dbReference type="SAM" id="SignalP"/>
    </source>
</evidence>
<proteinExistence type="predicted"/>
<keyword evidence="1" id="KW-0732">Signal</keyword>
<feature type="signal peptide" evidence="1">
    <location>
        <begin position="1"/>
        <end position="27"/>
    </location>
</feature>
<gene>
    <name evidence="2" type="ORF">LRS13_12725</name>
</gene>
<keyword evidence="3" id="KW-1185">Reference proteome</keyword>
<name>A0ABY5PAU4_9ACTN</name>
<evidence type="ECO:0000313" key="2">
    <source>
        <dbReference type="EMBL" id="UUY01597.1"/>
    </source>
</evidence>
<reference evidence="3" key="1">
    <citation type="submission" date="2021-11" db="EMBL/GenBank/DDBJ databases">
        <title>Cultivation dependent microbiological survey of springs from the worlds oldest radium mine currently devoted to the extraction of radon-saturated water.</title>
        <authorList>
            <person name="Kapinusova G."/>
            <person name="Smrhova T."/>
            <person name="Strejcek M."/>
            <person name="Suman J."/>
            <person name="Jani K."/>
            <person name="Pajer P."/>
            <person name="Uhlik O."/>
        </authorList>
    </citation>
    <scope>NUCLEOTIDE SEQUENCE [LARGE SCALE GENOMIC DNA]</scope>
    <source>
        <strain evidence="3">J379</strain>
    </source>
</reference>
<feature type="chain" id="PRO_5045818381" evidence="1">
    <location>
        <begin position="28"/>
        <end position="344"/>
    </location>
</feature>
<accession>A0ABY5PAU4</accession>
<organism evidence="2 3">
    <name type="scientific">Svornostia abyssi</name>
    <dbReference type="NCBI Taxonomy" id="2898438"/>
    <lineage>
        <taxon>Bacteria</taxon>
        <taxon>Bacillati</taxon>
        <taxon>Actinomycetota</taxon>
        <taxon>Thermoleophilia</taxon>
        <taxon>Solirubrobacterales</taxon>
        <taxon>Baekduiaceae</taxon>
        <taxon>Svornostia</taxon>
    </lineage>
</organism>
<sequence>MTLQRASFALVTALLLAATLGAGHATAATPLGSPGTSATPSGFACADCPAGVPVGFRQFALRGATLEAPQDGVLVSASVYAKRSASGESPRIAVLRPAGEDGVGVREVGAVPVPVSSETGARSSVADLRVPVKRGDSIGFVFTPGEVDLGVRARPRPDGAVQSFTGPCDPCGMDGGTGTELLVDAVVEPDVDQDGLGDESQDPDGGGLGLGWEEDWFTDFEEGDQLDEDIVDETVPVPRQRLKLLDVDRLPGQRAMLLVRVPTAGRLSAAITLPANQRTGAGPFLTVLTGETRLKRPGRIWLSVRSTPRGARELARRGTTRTKVVVSLRPMGARQKVLMRSVRL</sequence>